<evidence type="ECO:0000313" key="1">
    <source>
        <dbReference type="EMBL" id="KAI9908741.1"/>
    </source>
</evidence>
<evidence type="ECO:0000313" key="2">
    <source>
        <dbReference type="Proteomes" id="UP001163321"/>
    </source>
</evidence>
<keyword evidence="2" id="KW-1185">Reference proteome</keyword>
<protein>
    <submittedName>
        <fullName evidence="1">Uncharacterized protein</fullName>
    </submittedName>
</protein>
<reference evidence="1 2" key="1">
    <citation type="journal article" date="2022" name="bioRxiv">
        <title>The genome of the oomycete Peronosclerospora sorghi, a cosmopolitan pathogen of maize and sorghum, is inflated with dispersed pseudogenes.</title>
        <authorList>
            <person name="Fletcher K."/>
            <person name="Martin F."/>
            <person name="Isakeit T."/>
            <person name="Cavanaugh K."/>
            <person name="Magill C."/>
            <person name="Michelmore R."/>
        </authorList>
    </citation>
    <scope>NUCLEOTIDE SEQUENCE [LARGE SCALE GENOMIC DNA]</scope>
    <source>
        <strain evidence="1">P6</strain>
    </source>
</reference>
<gene>
    <name evidence="1" type="ORF">PsorP6_002921</name>
</gene>
<comment type="caution">
    <text evidence="1">The sequence shown here is derived from an EMBL/GenBank/DDBJ whole genome shotgun (WGS) entry which is preliminary data.</text>
</comment>
<proteinExistence type="predicted"/>
<accession>A0ACC0VRM0</accession>
<dbReference type="EMBL" id="CM047587">
    <property type="protein sequence ID" value="KAI9908741.1"/>
    <property type="molecule type" value="Genomic_DNA"/>
</dbReference>
<sequence length="118" mass="13130">MELRCVIVDEDFRSVRNKAKKLTTINFDLQPFLAKSPGGACFTIVLREAVKTAEKIYSVNATTSSKRARRRGDATPSDRGPSSSVLWLWQEQCQESMSSLRAHDVLVSLLRGTQEAGN</sequence>
<dbReference type="Proteomes" id="UP001163321">
    <property type="component" value="Chromosome 8"/>
</dbReference>
<name>A0ACC0VRM0_9STRA</name>
<organism evidence="1 2">
    <name type="scientific">Peronosclerospora sorghi</name>
    <dbReference type="NCBI Taxonomy" id="230839"/>
    <lineage>
        <taxon>Eukaryota</taxon>
        <taxon>Sar</taxon>
        <taxon>Stramenopiles</taxon>
        <taxon>Oomycota</taxon>
        <taxon>Peronosporomycetes</taxon>
        <taxon>Peronosporales</taxon>
        <taxon>Peronosporaceae</taxon>
        <taxon>Peronosclerospora</taxon>
    </lineage>
</organism>